<evidence type="ECO:0000256" key="2">
    <source>
        <dbReference type="ARBA" id="ARBA00004818"/>
    </source>
</evidence>
<dbReference type="InterPro" id="IPR041492">
    <property type="entry name" value="HAD_2"/>
</dbReference>
<evidence type="ECO:0000313" key="5">
    <source>
        <dbReference type="EMBL" id="MDF1612552.1"/>
    </source>
</evidence>
<dbReference type="PANTHER" id="PTHR43434:SF1">
    <property type="entry name" value="PHOSPHOGLYCOLATE PHOSPHATASE"/>
    <property type="match status" value="1"/>
</dbReference>
<comment type="pathway">
    <text evidence="2">Organic acid metabolism; glycolate biosynthesis; glycolate from 2-phosphoglycolate: step 1/1.</text>
</comment>
<keyword evidence="6" id="KW-1185">Reference proteome</keyword>
<gene>
    <name evidence="5" type="ORF">P0M35_10350</name>
</gene>
<dbReference type="GO" id="GO:0005829">
    <property type="term" value="C:cytosol"/>
    <property type="evidence" value="ECO:0007669"/>
    <property type="project" value="TreeGrafter"/>
</dbReference>
<sequence length="217" mass="25136">MNIKLLVFDLDGTLVSSHKTIYEATIHTLKHFNIDVHMPEEKFYEMIGWHFEDIFNVFGFKVENFEEFINVYKTIYFDYINYSHLYEGVEGTLNKLKEKGFLISLLTTKGQDQAEKLISYFGLTEKFDLIMGRRNGIKHKPSPEPLIKICEELKTNVEETIIIGDTELDIQCGKNAGSKTCAVTYGYRTKKSLEDLSPDFIIDNFDEIFLLMNNNGN</sequence>
<name>A0AAE3P1A2_9BACT</name>
<dbReference type="PROSITE" id="PS01228">
    <property type="entry name" value="COF_1"/>
    <property type="match status" value="1"/>
</dbReference>
<dbReference type="AlphaFoldDB" id="A0AAE3P1A2"/>
<dbReference type="InterPro" id="IPR036412">
    <property type="entry name" value="HAD-like_sf"/>
</dbReference>
<dbReference type="GO" id="GO:0006281">
    <property type="term" value="P:DNA repair"/>
    <property type="evidence" value="ECO:0007669"/>
    <property type="project" value="TreeGrafter"/>
</dbReference>
<dbReference type="EC" id="3.1.3.18" evidence="4"/>
<dbReference type="EMBL" id="JARGDL010000015">
    <property type="protein sequence ID" value="MDF1612552.1"/>
    <property type="molecule type" value="Genomic_DNA"/>
</dbReference>
<dbReference type="NCBIfam" id="TIGR01549">
    <property type="entry name" value="HAD-SF-IA-v1"/>
    <property type="match status" value="1"/>
</dbReference>
<comment type="similarity">
    <text evidence="3">Belongs to the HAD-like hydrolase superfamily. CbbY/CbbZ/Gph/YieH family.</text>
</comment>
<dbReference type="InterPro" id="IPR050155">
    <property type="entry name" value="HAD-like_hydrolase_sf"/>
</dbReference>
<dbReference type="PANTHER" id="PTHR43434">
    <property type="entry name" value="PHOSPHOGLYCOLATE PHOSPHATASE"/>
    <property type="match status" value="1"/>
</dbReference>
<dbReference type="PRINTS" id="PR00413">
    <property type="entry name" value="HADHALOGNASE"/>
</dbReference>
<keyword evidence="5" id="KW-0378">Hydrolase</keyword>
<organism evidence="5 6">
    <name type="scientific">Stygiobacter electus</name>
    <dbReference type="NCBI Taxonomy" id="3032292"/>
    <lineage>
        <taxon>Bacteria</taxon>
        <taxon>Pseudomonadati</taxon>
        <taxon>Ignavibacteriota</taxon>
        <taxon>Ignavibacteria</taxon>
        <taxon>Ignavibacteriales</taxon>
        <taxon>Melioribacteraceae</taxon>
        <taxon>Stygiobacter</taxon>
    </lineage>
</organism>
<comment type="caution">
    <text evidence="5">The sequence shown here is derived from an EMBL/GenBank/DDBJ whole genome shotgun (WGS) entry which is preliminary data.</text>
</comment>
<reference evidence="5" key="1">
    <citation type="submission" date="2023-03" db="EMBL/GenBank/DDBJ databases">
        <title>Stygiobacter electus gen. nov., sp. nov., facultatively anaerobic thermotolerant bacterium of the class Ignavibacteria from a well of Yessentuki mineral water deposit.</title>
        <authorList>
            <person name="Podosokorskaya O.A."/>
            <person name="Elcheninov A.G."/>
            <person name="Petrova N.F."/>
            <person name="Zavarzina D.G."/>
            <person name="Kublanov I.V."/>
            <person name="Merkel A.Y."/>
        </authorList>
    </citation>
    <scope>NUCLEOTIDE SEQUENCE</scope>
    <source>
        <strain evidence="5">09-Me</strain>
    </source>
</reference>
<proteinExistence type="inferred from homology"/>
<dbReference type="Proteomes" id="UP001221302">
    <property type="component" value="Unassembled WGS sequence"/>
</dbReference>
<evidence type="ECO:0000256" key="1">
    <source>
        <dbReference type="ARBA" id="ARBA00000830"/>
    </source>
</evidence>
<dbReference type="SUPFAM" id="SSF56784">
    <property type="entry name" value="HAD-like"/>
    <property type="match status" value="1"/>
</dbReference>
<dbReference type="SFLD" id="SFLDG01129">
    <property type="entry name" value="C1.5:_HAD__Beta-PGM__Phosphata"/>
    <property type="match status" value="1"/>
</dbReference>
<dbReference type="Gene3D" id="3.40.50.1000">
    <property type="entry name" value="HAD superfamily/HAD-like"/>
    <property type="match status" value="1"/>
</dbReference>
<evidence type="ECO:0000256" key="3">
    <source>
        <dbReference type="ARBA" id="ARBA00006171"/>
    </source>
</evidence>
<dbReference type="RefSeq" id="WP_321536323.1">
    <property type="nucleotide sequence ID" value="NZ_JARGDL010000015.1"/>
</dbReference>
<evidence type="ECO:0000256" key="4">
    <source>
        <dbReference type="ARBA" id="ARBA00013078"/>
    </source>
</evidence>
<dbReference type="Gene3D" id="1.10.150.240">
    <property type="entry name" value="Putative phosphatase, domain 2"/>
    <property type="match status" value="1"/>
</dbReference>
<comment type="catalytic activity">
    <reaction evidence="1">
        <text>2-phosphoglycolate + H2O = glycolate + phosphate</text>
        <dbReference type="Rhea" id="RHEA:14369"/>
        <dbReference type="ChEBI" id="CHEBI:15377"/>
        <dbReference type="ChEBI" id="CHEBI:29805"/>
        <dbReference type="ChEBI" id="CHEBI:43474"/>
        <dbReference type="ChEBI" id="CHEBI:58033"/>
        <dbReference type="EC" id="3.1.3.18"/>
    </reaction>
</comment>
<accession>A0AAE3P1A2</accession>
<dbReference type="SFLD" id="SFLDS00003">
    <property type="entry name" value="Haloacid_Dehalogenase"/>
    <property type="match status" value="1"/>
</dbReference>
<dbReference type="Pfam" id="PF13419">
    <property type="entry name" value="HAD_2"/>
    <property type="match status" value="1"/>
</dbReference>
<dbReference type="InterPro" id="IPR023198">
    <property type="entry name" value="PGP-like_dom2"/>
</dbReference>
<protein>
    <recommendedName>
        <fullName evidence="4">phosphoglycolate phosphatase</fullName>
        <ecNumber evidence="4">3.1.3.18</ecNumber>
    </recommendedName>
</protein>
<evidence type="ECO:0000313" key="6">
    <source>
        <dbReference type="Proteomes" id="UP001221302"/>
    </source>
</evidence>
<dbReference type="SFLD" id="SFLDG01135">
    <property type="entry name" value="C1.5.6:_HAD__Beta-PGM__Phospha"/>
    <property type="match status" value="1"/>
</dbReference>
<dbReference type="GO" id="GO:0008967">
    <property type="term" value="F:phosphoglycolate phosphatase activity"/>
    <property type="evidence" value="ECO:0007669"/>
    <property type="project" value="UniProtKB-EC"/>
</dbReference>
<dbReference type="FunFam" id="3.40.50.1000:FF:000022">
    <property type="entry name" value="Phosphoglycolate phosphatase"/>
    <property type="match status" value="1"/>
</dbReference>
<dbReference type="InterPro" id="IPR023214">
    <property type="entry name" value="HAD_sf"/>
</dbReference>
<dbReference type="InterPro" id="IPR006439">
    <property type="entry name" value="HAD-SF_hydro_IA"/>
</dbReference>